<dbReference type="InterPro" id="IPR004638">
    <property type="entry name" value="EmrB-like"/>
</dbReference>
<evidence type="ECO:0000256" key="5">
    <source>
        <dbReference type="ARBA" id="ARBA00022989"/>
    </source>
</evidence>
<feature type="compositionally biased region" description="Polar residues" evidence="8">
    <location>
        <begin position="20"/>
        <end position="29"/>
    </location>
</feature>
<dbReference type="PROSITE" id="PS50850">
    <property type="entry name" value="MFS"/>
    <property type="match status" value="1"/>
</dbReference>
<evidence type="ECO:0000256" key="2">
    <source>
        <dbReference type="ARBA" id="ARBA00022448"/>
    </source>
</evidence>
<dbReference type="Pfam" id="PF07690">
    <property type="entry name" value="MFS_1"/>
    <property type="match status" value="1"/>
</dbReference>
<feature type="compositionally biased region" description="Low complexity" evidence="8">
    <location>
        <begin position="1"/>
        <end position="15"/>
    </location>
</feature>
<dbReference type="InterPro" id="IPR011701">
    <property type="entry name" value="MFS"/>
</dbReference>
<dbReference type="NCBIfam" id="TIGR00711">
    <property type="entry name" value="efflux_EmrB"/>
    <property type="match status" value="1"/>
</dbReference>
<dbReference type="CDD" id="cd17321">
    <property type="entry name" value="MFS_MMR_MDR_like"/>
    <property type="match status" value="1"/>
</dbReference>
<feature type="transmembrane region" description="Helical" evidence="9">
    <location>
        <begin position="306"/>
        <end position="329"/>
    </location>
</feature>
<feature type="transmembrane region" description="Helical" evidence="9">
    <location>
        <begin position="341"/>
        <end position="358"/>
    </location>
</feature>
<evidence type="ECO:0000256" key="9">
    <source>
        <dbReference type="SAM" id="Phobius"/>
    </source>
</evidence>
<feature type="transmembrane region" description="Helical" evidence="9">
    <location>
        <begin position="112"/>
        <end position="130"/>
    </location>
</feature>
<feature type="transmembrane region" description="Helical" evidence="9">
    <location>
        <begin position="43"/>
        <end position="68"/>
    </location>
</feature>
<feature type="transmembrane region" description="Helical" evidence="9">
    <location>
        <begin position="233"/>
        <end position="254"/>
    </location>
</feature>
<gene>
    <name evidence="11" type="ORF">OKJ99_05545</name>
</gene>
<evidence type="ECO:0000259" key="10">
    <source>
        <dbReference type="PROSITE" id="PS50850"/>
    </source>
</evidence>
<feature type="transmembrane region" description="Helical" evidence="9">
    <location>
        <begin position="370"/>
        <end position="386"/>
    </location>
</feature>
<dbReference type="PANTHER" id="PTHR42718:SF46">
    <property type="entry name" value="BLR6921 PROTEIN"/>
    <property type="match status" value="1"/>
</dbReference>
<feature type="transmembrane region" description="Helical" evidence="9">
    <location>
        <begin position="172"/>
        <end position="193"/>
    </location>
</feature>
<evidence type="ECO:0000256" key="3">
    <source>
        <dbReference type="ARBA" id="ARBA00022475"/>
    </source>
</evidence>
<dbReference type="InterPro" id="IPR036259">
    <property type="entry name" value="MFS_trans_sf"/>
</dbReference>
<dbReference type="InterPro" id="IPR020846">
    <property type="entry name" value="MFS_dom"/>
</dbReference>
<dbReference type="SUPFAM" id="SSF103473">
    <property type="entry name" value="MFS general substrate transporter"/>
    <property type="match status" value="1"/>
</dbReference>
<feature type="transmembrane region" description="Helical" evidence="9">
    <location>
        <begin position="398"/>
        <end position="421"/>
    </location>
</feature>
<dbReference type="PANTHER" id="PTHR42718">
    <property type="entry name" value="MAJOR FACILITATOR SUPERFAMILY MULTIDRUG TRANSPORTER MFSC"/>
    <property type="match status" value="1"/>
</dbReference>
<feature type="transmembrane region" description="Helical" evidence="9">
    <location>
        <begin position="442"/>
        <end position="463"/>
    </location>
</feature>
<comment type="subcellular location">
    <subcellularLocation>
        <location evidence="1">Cell membrane</location>
        <topology evidence="1">Multi-pass membrane protein</topology>
    </subcellularLocation>
</comment>
<dbReference type="Gene3D" id="1.20.1720.10">
    <property type="entry name" value="Multidrug resistance protein D"/>
    <property type="match status" value="1"/>
</dbReference>
<comment type="caution">
    <text evidence="11">The sequence shown here is derived from an EMBL/GenBank/DDBJ whole genome shotgun (WGS) entry which is preliminary data.</text>
</comment>
<accession>A0ABU6EZ18</accession>
<evidence type="ECO:0000313" key="11">
    <source>
        <dbReference type="EMBL" id="MEB8336980.1"/>
    </source>
</evidence>
<feature type="transmembrane region" description="Helical" evidence="9">
    <location>
        <begin position="483"/>
        <end position="506"/>
    </location>
</feature>
<keyword evidence="4 9" id="KW-0812">Transmembrane</keyword>
<keyword evidence="12" id="KW-1185">Reference proteome</keyword>
<keyword evidence="2" id="KW-0813">Transport</keyword>
<dbReference type="EMBL" id="JAOZYC010000024">
    <property type="protein sequence ID" value="MEB8336980.1"/>
    <property type="molecule type" value="Genomic_DNA"/>
</dbReference>
<feature type="transmembrane region" description="Helical" evidence="9">
    <location>
        <begin position="142"/>
        <end position="160"/>
    </location>
</feature>
<keyword evidence="6 9" id="KW-0472">Membrane</keyword>
<keyword evidence="5 9" id="KW-1133">Transmembrane helix</keyword>
<dbReference type="Gene3D" id="1.20.1250.20">
    <property type="entry name" value="MFS general substrate transporter like domains"/>
    <property type="match status" value="1"/>
</dbReference>
<reference evidence="11 12" key="1">
    <citation type="submission" date="2022-10" db="EMBL/GenBank/DDBJ databases">
        <authorList>
            <person name="Xie J."/>
            <person name="Shen N."/>
        </authorList>
    </citation>
    <scope>NUCLEOTIDE SEQUENCE [LARGE SCALE GENOMIC DNA]</scope>
    <source>
        <strain evidence="11 12">YIM65594</strain>
    </source>
</reference>
<organism evidence="11 12">
    <name type="scientific">Streptomyces endophyticus</name>
    <dbReference type="NCBI Taxonomy" id="714166"/>
    <lineage>
        <taxon>Bacteria</taxon>
        <taxon>Bacillati</taxon>
        <taxon>Actinomycetota</taxon>
        <taxon>Actinomycetes</taxon>
        <taxon>Kitasatosporales</taxon>
        <taxon>Streptomycetaceae</taxon>
        <taxon>Streptomyces</taxon>
    </lineage>
</organism>
<keyword evidence="3" id="KW-1003">Cell membrane</keyword>
<sequence length="552" mass="56860">MPSPASGADGAADPPEYATIPQSEPGPQSATGRTTARGGNRRLGLALLVIATAQLMVVLDSTIVNVALPQVQSALGFSGSGLQWVVNAYAVTFGGLLLLGGRAGDILGRRRVFVFGLLLFSTASLLGGFATSEWWLLTARAVQGMGGAVIAPTALALITSNFPEGGERNRAFGIYAAMAGAGSAVGLLLGGILTTYVSWRWVMFVNVPIGILVAATAPRVLAESPRRPGRIDVAGAVAGTGGVALLVYGLSQAAAGADGVSHWGDAQVLASLTASVALLVSFVWIERRSPHPLLPMRVLADRNRSGANLIMLCIATALFGLFFFLTLFMQTVLGYSAIRSGIAYLPFAIGVVIASALASRLMARLGARPTILAGAAAVAGGTFWFSRLTEHSSYVDALLGPLLVTSFGLGLVFVPLSLVSLHNVAERDSGVASSLLNAGQQVGGAIGLALLGTVAWTAVANSVRSQGAQVGTAPPESIYNHALAVGFSRGFAVAAGVALLAFLIAIATIRVSRQELTGAVPEPQQAAPQPEAVQRHEERVSFAKAARPCRYC</sequence>
<dbReference type="RefSeq" id="WP_326014610.1">
    <property type="nucleotide sequence ID" value="NZ_JAOZYC010000024.1"/>
</dbReference>
<proteinExistence type="predicted"/>
<dbReference type="PRINTS" id="PR01036">
    <property type="entry name" value="TCRTETB"/>
</dbReference>
<protein>
    <submittedName>
        <fullName evidence="11">MFS transporter</fullName>
    </submittedName>
</protein>
<keyword evidence="7" id="KW-0046">Antibiotic resistance</keyword>
<feature type="domain" description="Major facilitator superfamily (MFS) profile" evidence="10">
    <location>
        <begin position="46"/>
        <end position="513"/>
    </location>
</feature>
<feature type="transmembrane region" description="Helical" evidence="9">
    <location>
        <begin position="80"/>
        <end position="100"/>
    </location>
</feature>
<name>A0ABU6EZ18_9ACTN</name>
<evidence type="ECO:0000256" key="7">
    <source>
        <dbReference type="ARBA" id="ARBA00023251"/>
    </source>
</evidence>
<evidence type="ECO:0000256" key="1">
    <source>
        <dbReference type="ARBA" id="ARBA00004651"/>
    </source>
</evidence>
<feature type="region of interest" description="Disordered" evidence="8">
    <location>
        <begin position="1"/>
        <end position="37"/>
    </location>
</feature>
<feature type="transmembrane region" description="Helical" evidence="9">
    <location>
        <begin position="199"/>
        <end position="221"/>
    </location>
</feature>
<evidence type="ECO:0000256" key="8">
    <source>
        <dbReference type="SAM" id="MobiDB-lite"/>
    </source>
</evidence>
<evidence type="ECO:0000256" key="6">
    <source>
        <dbReference type="ARBA" id="ARBA00023136"/>
    </source>
</evidence>
<evidence type="ECO:0000313" key="12">
    <source>
        <dbReference type="Proteomes" id="UP001354931"/>
    </source>
</evidence>
<evidence type="ECO:0000256" key="4">
    <source>
        <dbReference type="ARBA" id="ARBA00022692"/>
    </source>
</evidence>
<feature type="transmembrane region" description="Helical" evidence="9">
    <location>
        <begin position="266"/>
        <end position="285"/>
    </location>
</feature>
<dbReference type="Proteomes" id="UP001354931">
    <property type="component" value="Unassembled WGS sequence"/>
</dbReference>